<name>A0ABT0JZN9_9ACTN</name>
<dbReference type="NCBIfam" id="NF038319">
    <property type="entry name" value="DISARM_DrmC_I"/>
    <property type="match status" value="1"/>
</dbReference>
<gene>
    <name evidence="2" type="primary">drmC</name>
    <name evidence="2" type="ORF">MXD59_13385</name>
</gene>
<evidence type="ECO:0000313" key="3">
    <source>
        <dbReference type="Proteomes" id="UP001201873"/>
    </source>
</evidence>
<dbReference type="Gene3D" id="3.30.870.10">
    <property type="entry name" value="Endonuclease Chain A"/>
    <property type="match status" value="1"/>
</dbReference>
<dbReference type="PROSITE" id="PS50035">
    <property type="entry name" value="PLD"/>
    <property type="match status" value="1"/>
</dbReference>
<sequence>MPSDPADPHRALGEFLTAHEAERLAVALEAGESTAGALREITRIRRPEAGRLLRAAGLGHADVSSSVAILHAIAGARSIRTTITPVWTMPGPQTTHGRLTSEVLRLIDGARISVTCASYNFTPRSRMWDALRAASLRPETTVTVYVDAVAGTPQQVADHLPAATVFATTTLPGTPRPLVSHAKMIVIDHAVVLTTSANFSYRAETTNIELGLLVHDTTLAATVESTLRAQHGTLFGHVTPAIAARQRR</sequence>
<comment type="caution">
    <text evidence="2">The sequence shown here is derived from an EMBL/GenBank/DDBJ whole genome shotgun (WGS) entry which is preliminary data.</text>
</comment>
<organism evidence="2 3">
    <name type="scientific">Frankia umida</name>
    <dbReference type="NCBI Taxonomy" id="573489"/>
    <lineage>
        <taxon>Bacteria</taxon>
        <taxon>Bacillati</taxon>
        <taxon>Actinomycetota</taxon>
        <taxon>Actinomycetes</taxon>
        <taxon>Frankiales</taxon>
        <taxon>Frankiaceae</taxon>
        <taxon>Frankia</taxon>
    </lineage>
</organism>
<dbReference type="InterPro" id="IPR047955">
    <property type="entry name" value="DrmC-like"/>
</dbReference>
<dbReference type="EMBL" id="JALKFT010000011">
    <property type="protein sequence ID" value="MCK9876759.1"/>
    <property type="molecule type" value="Genomic_DNA"/>
</dbReference>
<dbReference type="InterPro" id="IPR001736">
    <property type="entry name" value="PLipase_D/transphosphatidylase"/>
</dbReference>
<accession>A0ABT0JZN9</accession>
<feature type="domain" description="PLD phosphodiesterase" evidence="1">
    <location>
        <begin position="176"/>
        <end position="203"/>
    </location>
</feature>
<evidence type="ECO:0000259" key="1">
    <source>
        <dbReference type="PROSITE" id="PS50035"/>
    </source>
</evidence>
<dbReference type="SUPFAM" id="SSF56024">
    <property type="entry name" value="Phospholipase D/nuclease"/>
    <property type="match status" value="1"/>
</dbReference>
<proteinExistence type="predicted"/>
<keyword evidence="3" id="KW-1185">Reference proteome</keyword>
<dbReference type="RefSeq" id="WP_248825015.1">
    <property type="nucleotide sequence ID" value="NZ_JALKFT010000011.1"/>
</dbReference>
<reference evidence="2 3" key="1">
    <citation type="submission" date="2022-04" db="EMBL/GenBank/DDBJ databases">
        <title>Genome diversity in the genus Frankia.</title>
        <authorList>
            <person name="Carlos-Shanley C."/>
            <person name="Hahn D."/>
        </authorList>
    </citation>
    <scope>NUCLEOTIDE SEQUENCE [LARGE SCALE GENOMIC DNA]</scope>
    <source>
        <strain evidence="2 3">Ag45/Mut15</strain>
    </source>
</reference>
<dbReference type="Pfam" id="PF13091">
    <property type="entry name" value="PLDc_2"/>
    <property type="match status" value="1"/>
</dbReference>
<dbReference type="Proteomes" id="UP001201873">
    <property type="component" value="Unassembled WGS sequence"/>
</dbReference>
<evidence type="ECO:0000313" key="2">
    <source>
        <dbReference type="EMBL" id="MCK9876759.1"/>
    </source>
</evidence>
<dbReference type="InterPro" id="IPR025202">
    <property type="entry name" value="PLD-like_dom"/>
</dbReference>
<protein>
    <submittedName>
        <fullName evidence="2">DISARM system phospholipase D-like protein DrmC</fullName>
    </submittedName>
</protein>